<comment type="caution">
    <text evidence="4">The sequence shown here is derived from an EMBL/GenBank/DDBJ whole genome shotgun (WGS) entry which is preliminary data.</text>
</comment>
<dbReference type="EMBL" id="VWSH01000002">
    <property type="protein sequence ID" value="KAA5534599.1"/>
    <property type="molecule type" value="Genomic_DNA"/>
</dbReference>
<evidence type="ECO:0000313" key="5">
    <source>
        <dbReference type="Proteomes" id="UP000323632"/>
    </source>
</evidence>
<keyword evidence="4" id="KW-0808">Transferase</keyword>
<evidence type="ECO:0000256" key="1">
    <source>
        <dbReference type="ARBA" id="ARBA00001933"/>
    </source>
</evidence>
<dbReference type="SUPFAM" id="SSF53383">
    <property type="entry name" value="PLP-dependent transferases"/>
    <property type="match status" value="1"/>
</dbReference>
<dbReference type="InterPro" id="IPR015421">
    <property type="entry name" value="PyrdxlP-dep_Trfase_major"/>
</dbReference>
<proteinExistence type="inferred from homology"/>
<evidence type="ECO:0000313" key="4">
    <source>
        <dbReference type="EMBL" id="KAA5534599.1"/>
    </source>
</evidence>
<protein>
    <submittedName>
        <fullName evidence="4">Aminotransferase class III-fold pyridoxal phosphate-dependent enzyme</fullName>
    </submittedName>
</protein>
<dbReference type="InterPro" id="IPR015422">
    <property type="entry name" value="PyrdxlP-dep_Trfase_small"/>
</dbReference>
<comment type="cofactor">
    <cofactor evidence="1">
        <name>pyridoxal 5'-phosphate</name>
        <dbReference type="ChEBI" id="CHEBI:597326"/>
    </cofactor>
</comment>
<dbReference type="GO" id="GO:0030170">
    <property type="term" value="F:pyridoxal phosphate binding"/>
    <property type="evidence" value="ECO:0007669"/>
    <property type="project" value="InterPro"/>
</dbReference>
<keyword evidence="4" id="KW-0032">Aminotransferase</keyword>
<name>A0A5M6CN76_9BACT</name>
<dbReference type="Gene3D" id="3.90.1150.10">
    <property type="entry name" value="Aspartate Aminotransferase, domain 1"/>
    <property type="match status" value="1"/>
</dbReference>
<dbReference type="GO" id="GO:0008483">
    <property type="term" value="F:transaminase activity"/>
    <property type="evidence" value="ECO:0007669"/>
    <property type="project" value="UniProtKB-KW"/>
</dbReference>
<dbReference type="Pfam" id="PF00202">
    <property type="entry name" value="Aminotran_3"/>
    <property type="match status" value="1"/>
</dbReference>
<sequence length="449" mass="49815">MPNTVSFNSDFPQITQSDALYERALKVQKPVTQTLAKGPGQFTKGIAPKYLQKGKGSHVWDVDGNEYIDFNSAIGPISLGYAYPAVDQAIMKQLEDGITFSLMHPQEVELSELIQQIIPNAEAVKISKTGADVCSAAIRVARAFTGRDKVYCCGYHGWHDWYIGITSRNSGVPQATQSLTYTFEYNDIESLKAALDEDVAAIILEPFIFAAPNEGYLQELIAICKENGTLVIFDEMWTGFRIALGGAQEYFNVKPDLAVYSKACANGMPIALLTGRADVMELFNNEVFSYTTFGGEALSLAACIATINELKDKQVPEYLDAKGKIIKEAYNRIARENGMENMTSCIGYNCRTMITFSPEAGNALALKTLMQQEMIKRGILWAGFHNMCFSHTDEDINYTIEAYQDVIPLIKTAIENGKIESYLKGEILEAVFRKVSDYNIKPRTLSTVE</sequence>
<organism evidence="4 5">
    <name type="scientific">Taibaiella lutea</name>
    <dbReference type="NCBI Taxonomy" id="2608001"/>
    <lineage>
        <taxon>Bacteria</taxon>
        <taxon>Pseudomonadati</taxon>
        <taxon>Bacteroidota</taxon>
        <taxon>Chitinophagia</taxon>
        <taxon>Chitinophagales</taxon>
        <taxon>Chitinophagaceae</taxon>
        <taxon>Taibaiella</taxon>
    </lineage>
</organism>
<gene>
    <name evidence="4" type="ORF">F0919_08235</name>
</gene>
<keyword evidence="2 3" id="KW-0663">Pyridoxal phosphate</keyword>
<dbReference type="RefSeq" id="WP_150032279.1">
    <property type="nucleotide sequence ID" value="NZ_VWSH01000002.1"/>
</dbReference>
<evidence type="ECO:0000256" key="3">
    <source>
        <dbReference type="RuleBase" id="RU003560"/>
    </source>
</evidence>
<evidence type="ECO:0000256" key="2">
    <source>
        <dbReference type="ARBA" id="ARBA00022898"/>
    </source>
</evidence>
<keyword evidence="5" id="KW-1185">Reference proteome</keyword>
<dbReference type="InterPro" id="IPR005814">
    <property type="entry name" value="Aminotrans_3"/>
</dbReference>
<dbReference type="InterPro" id="IPR015424">
    <property type="entry name" value="PyrdxlP-dep_Trfase"/>
</dbReference>
<dbReference type="Proteomes" id="UP000323632">
    <property type="component" value="Unassembled WGS sequence"/>
</dbReference>
<dbReference type="PANTHER" id="PTHR43713:SF3">
    <property type="entry name" value="GLUTAMATE-1-SEMIALDEHYDE 2,1-AMINOMUTASE 1, CHLOROPLASTIC-RELATED"/>
    <property type="match status" value="1"/>
</dbReference>
<dbReference type="AlphaFoldDB" id="A0A5M6CN76"/>
<dbReference type="Gene3D" id="3.40.640.10">
    <property type="entry name" value="Type I PLP-dependent aspartate aminotransferase-like (Major domain)"/>
    <property type="match status" value="1"/>
</dbReference>
<comment type="similarity">
    <text evidence="3">Belongs to the class-III pyridoxal-phosphate-dependent aminotransferase family.</text>
</comment>
<dbReference type="PANTHER" id="PTHR43713">
    <property type="entry name" value="GLUTAMATE-1-SEMIALDEHYDE 2,1-AMINOMUTASE"/>
    <property type="match status" value="1"/>
</dbReference>
<reference evidence="4 5" key="1">
    <citation type="submission" date="2019-09" db="EMBL/GenBank/DDBJ databases">
        <title>Genome sequence and assembly of Taibaiella sp.</title>
        <authorList>
            <person name="Chhetri G."/>
        </authorList>
    </citation>
    <scope>NUCLEOTIDE SEQUENCE [LARGE SCALE GENOMIC DNA]</scope>
    <source>
        <strain evidence="4 5">KVB11</strain>
    </source>
</reference>
<accession>A0A5M6CN76</accession>